<feature type="signal peptide" evidence="15">
    <location>
        <begin position="1"/>
        <end position="18"/>
    </location>
</feature>
<dbReference type="PANTHER" id="PTHR20963">
    <property type="entry name" value="MULTIPLE INOSITOL POLYPHOSPHATE PHOSPHATASE-RELATED"/>
    <property type="match status" value="1"/>
</dbReference>
<dbReference type="PANTHER" id="PTHR20963:SF8">
    <property type="entry name" value="MULTIPLE INOSITOL POLYPHOSPHATE PHOSPHATASE 1"/>
    <property type="match status" value="1"/>
</dbReference>
<evidence type="ECO:0000256" key="13">
    <source>
        <dbReference type="ARBA" id="ARBA00043832"/>
    </source>
</evidence>
<keyword evidence="16" id="KW-0449">Lipoprotein</keyword>
<evidence type="ECO:0000256" key="2">
    <source>
        <dbReference type="ARBA" id="ARBA00008422"/>
    </source>
</evidence>
<dbReference type="InterPro" id="IPR000560">
    <property type="entry name" value="His_Pase_clade-2"/>
</dbReference>
<protein>
    <recommendedName>
        <fullName evidence="5">Multiple inositol polyphosphate phosphatase 1</fullName>
        <ecNumber evidence="4">3.1.3.62</ecNumber>
        <ecNumber evidence="3">3.1.3.80</ecNumber>
    </recommendedName>
    <alternativeName>
        <fullName evidence="9">2,3-bisphosphoglycerate 3-phosphatase</fullName>
    </alternativeName>
</protein>
<dbReference type="RefSeq" id="WP_344627415.1">
    <property type="nucleotide sequence ID" value="NZ_BAAALD010000101.1"/>
</dbReference>
<evidence type="ECO:0000256" key="1">
    <source>
        <dbReference type="ARBA" id="ARBA00004370"/>
    </source>
</evidence>
<name>A0ABP4EQ89_9ACTN</name>
<dbReference type="EMBL" id="BAAALD010000101">
    <property type="protein sequence ID" value="GAA1116900.1"/>
    <property type="molecule type" value="Genomic_DNA"/>
</dbReference>
<sequence>MKRTAWFTAATATSPAAAGVPTGGTASAHDRSGGPRAERDSYGTRAPYLPQGRPGHYQPVPKGYTAVFTENVARHGSRAMTDGEDGDAVLALLAEARESGGLTDLGRRLTPQVRSLLAAAAGIGYGNLSGLGVQEHRQTALRLEQRLPGLFDTIAATGEPIVVETSGVARATASADAFTAGLTAGRPALADVIGAPVTDKDLLYFHKQPQNADYRAYLAKDQDLAAVLAAVDGMPRTAGAARHTVGRLFRADFAATLTADRQIAFARSLYALYSAAPDLAVEAPDVDLNPFLADRDAQWFGYLDDAEEFYQKGPAFSGRTVTHRMAGVLLADLFARAEARAAGTSRNGAVLRFTHAEEIEPLAVLLGLPGSTVPAEAGEPYSYRNNPWRGAEVSPMAANIQWDLYAGTTAGGAPSHLVRMFYNEKETAFPASCTPVAPGSHFYELGELERCFGRA</sequence>
<comment type="catalytic activity">
    <reaction evidence="10">
        <text>1D-myo-inositol 1,2,5,6-tetrakisphosphate + H2O = 1D-myo-inositol 1,2,6-trisphosphate + phosphate</text>
        <dbReference type="Rhea" id="RHEA:77119"/>
        <dbReference type="ChEBI" id="CHEBI:15377"/>
        <dbReference type="ChEBI" id="CHEBI:43474"/>
        <dbReference type="ChEBI" id="CHEBI:195535"/>
        <dbReference type="ChEBI" id="CHEBI:195537"/>
        <dbReference type="EC" id="3.1.3.62"/>
    </reaction>
    <physiologicalReaction direction="left-to-right" evidence="10">
        <dbReference type="Rhea" id="RHEA:77120"/>
    </physiologicalReaction>
</comment>
<dbReference type="Proteomes" id="UP001499987">
    <property type="component" value="Unassembled WGS sequence"/>
</dbReference>
<reference evidence="17" key="1">
    <citation type="journal article" date="2019" name="Int. J. Syst. Evol. Microbiol.">
        <title>The Global Catalogue of Microorganisms (GCM) 10K type strain sequencing project: providing services to taxonomists for standard genome sequencing and annotation.</title>
        <authorList>
            <consortium name="The Broad Institute Genomics Platform"/>
            <consortium name="The Broad Institute Genome Sequencing Center for Infectious Disease"/>
            <person name="Wu L."/>
            <person name="Ma J."/>
        </authorList>
    </citation>
    <scope>NUCLEOTIDE SEQUENCE [LARGE SCALE GENOMIC DNA]</scope>
    <source>
        <strain evidence="17">JCM 13002</strain>
    </source>
</reference>
<evidence type="ECO:0000256" key="5">
    <source>
        <dbReference type="ARBA" id="ARBA00018097"/>
    </source>
</evidence>
<dbReference type="EC" id="3.1.3.80" evidence="3"/>
<dbReference type="Gene3D" id="3.40.50.1240">
    <property type="entry name" value="Phosphoglycerate mutase-like"/>
    <property type="match status" value="1"/>
</dbReference>
<comment type="subcellular location">
    <subcellularLocation>
        <location evidence="1">Membrane</location>
    </subcellularLocation>
</comment>
<keyword evidence="17" id="KW-1185">Reference proteome</keyword>
<comment type="catalytic activity">
    <reaction evidence="12">
        <text>1D-myo-inositol hexakisphosphate + H2O = 1D-myo-inositol 1,2,4,5,6-pentakisphosphate + phosphate</text>
        <dbReference type="Rhea" id="RHEA:16989"/>
        <dbReference type="ChEBI" id="CHEBI:15377"/>
        <dbReference type="ChEBI" id="CHEBI:43474"/>
        <dbReference type="ChEBI" id="CHEBI:57798"/>
        <dbReference type="ChEBI" id="CHEBI:58130"/>
        <dbReference type="EC" id="3.1.3.62"/>
    </reaction>
    <physiologicalReaction direction="left-to-right" evidence="12">
        <dbReference type="Rhea" id="RHEA:16990"/>
    </physiologicalReaction>
</comment>
<keyword evidence="8" id="KW-0472">Membrane</keyword>
<feature type="chain" id="PRO_5045509393" description="Multiple inositol polyphosphate phosphatase 1" evidence="15">
    <location>
        <begin position="19"/>
        <end position="455"/>
    </location>
</feature>
<evidence type="ECO:0000256" key="15">
    <source>
        <dbReference type="SAM" id="SignalP"/>
    </source>
</evidence>
<dbReference type="Pfam" id="PF00328">
    <property type="entry name" value="His_Phos_2"/>
    <property type="match status" value="2"/>
</dbReference>
<keyword evidence="7" id="KW-0378">Hydrolase</keyword>
<evidence type="ECO:0000256" key="14">
    <source>
        <dbReference type="SAM" id="MobiDB-lite"/>
    </source>
</evidence>
<proteinExistence type="inferred from homology"/>
<comment type="catalytic activity">
    <reaction evidence="11">
        <text>1D-myo-inositol 1,2,4,5,6-pentakisphosphate + H2O = 1D-myo-inositol 1,2,5,6-tetrakisphosphate + phosphate</text>
        <dbReference type="Rhea" id="RHEA:77115"/>
        <dbReference type="ChEBI" id="CHEBI:15377"/>
        <dbReference type="ChEBI" id="CHEBI:43474"/>
        <dbReference type="ChEBI" id="CHEBI:57798"/>
        <dbReference type="ChEBI" id="CHEBI:195535"/>
        <dbReference type="EC" id="3.1.3.62"/>
    </reaction>
    <physiologicalReaction direction="left-to-right" evidence="11">
        <dbReference type="Rhea" id="RHEA:77116"/>
    </physiologicalReaction>
</comment>
<accession>A0ABP4EQ89</accession>
<dbReference type="EC" id="3.1.3.62" evidence="4"/>
<comment type="caution">
    <text evidence="16">The sequence shown here is derived from an EMBL/GenBank/DDBJ whole genome shotgun (WGS) entry which is preliminary data.</text>
</comment>
<feature type="region of interest" description="Disordered" evidence="14">
    <location>
        <begin position="15"/>
        <end position="56"/>
    </location>
</feature>
<dbReference type="CDD" id="cd07061">
    <property type="entry name" value="HP_HAP_like"/>
    <property type="match status" value="1"/>
</dbReference>
<gene>
    <name evidence="16" type="ORF">GCM10009663_66360</name>
</gene>
<keyword evidence="6 15" id="KW-0732">Signal</keyword>
<evidence type="ECO:0000256" key="9">
    <source>
        <dbReference type="ARBA" id="ARBA00031642"/>
    </source>
</evidence>
<evidence type="ECO:0000256" key="4">
    <source>
        <dbReference type="ARBA" id="ARBA00013040"/>
    </source>
</evidence>
<evidence type="ECO:0000256" key="7">
    <source>
        <dbReference type="ARBA" id="ARBA00022801"/>
    </source>
</evidence>
<evidence type="ECO:0000313" key="16">
    <source>
        <dbReference type="EMBL" id="GAA1116900.1"/>
    </source>
</evidence>
<evidence type="ECO:0000256" key="12">
    <source>
        <dbReference type="ARBA" id="ARBA00043691"/>
    </source>
</evidence>
<comment type="similarity">
    <text evidence="2">Belongs to the histidine acid phosphatase family. MINPP1 subfamily.</text>
</comment>
<dbReference type="SUPFAM" id="SSF53254">
    <property type="entry name" value="Phosphoglycerate mutase-like"/>
    <property type="match status" value="1"/>
</dbReference>
<dbReference type="InterPro" id="IPR029033">
    <property type="entry name" value="His_PPase_superfam"/>
</dbReference>
<evidence type="ECO:0000313" key="17">
    <source>
        <dbReference type="Proteomes" id="UP001499987"/>
    </source>
</evidence>
<evidence type="ECO:0000256" key="3">
    <source>
        <dbReference type="ARBA" id="ARBA00012976"/>
    </source>
</evidence>
<organism evidence="16 17">
    <name type="scientific">Kitasatospora arboriphila</name>
    <dbReference type="NCBI Taxonomy" id="258052"/>
    <lineage>
        <taxon>Bacteria</taxon>
        <taxon>Bacillati</taxon>
        <taxon>Actinomycetota</taxon>
        <taxon>Actinomycetes</taxon>
        <taxon>Kitasatosporales</taxon>
        <taxon>Streptomycetaceae</taxon>
        <taxon>Kitasatospora</taxon>
    </lineage>
</organism>
<evidence type="ECO:0000256" key="11">
    <source>
        <dbReference type="ARBA" id="ARBA00043671"/>
    </source>
</evidence>
<feature type="compositionally biased region" description="Basic and acidic residues" evidence="14">
    <location>
        <begin position="28"/>
        <end position="42"/>
    </location>
</feature>
<evidence type="ECO:0000256" key="8">
    <source>
        <dbReference type="ARBA" id="ARBA00023136"/>
    </source>
</evidence>
<feature type="compositionally biased region" description="Low complexity" evidence="14">
    <location>
        <begin position="15"/>
        <end position="27"/>
    </location>
</feature>
<evidence type="ECO:0000256" key="6">
    <source>
        <dbReference type="ARBA" id="ARBA00022729"/>
    </source>
</evidence>
<comment type="catalytic activity">
    <reaction evidence="13">
        <text>(2R)-2,3-bisphosphoglycerate + H2O = (2R)-2-phosphoglycerate + phosphate</text>
        <dbReference type="Rhea" id="RHEA:27381"/>
        <dbReference type="ChEBI" id="CHEBI:15377"/>
        <dbReference type="ChEBI" id="CHEBI:43474"/>
        <dbReference type="ChEBI" id="CHEBI:58248"/>
        <dbReference type="ChEBI" id="CHEBI:58289"/>
        <dbReference type="EC" id="3.1.3.80"/>
    </reaction>
    <physiologicalReaction direction="left-to-right" evidence="13">
        <dbReference type="Rhea" id="RHEA:27382"/>
    </physiologicalReaction>
</comment>
<evidence type="ECO:0000256" key="10">
    <source>
        <dbReference type="ARBA" id="ARBA00043668"/>
    </source>
</evidence>